<dbReference type="InterPro" id="IPR013249">
    <property type="entry name" value="RNA_pol_sigma70_r4_t2"/>
</dbReference>
<proteinExistence type="predicted"/>
<dbReference type="SUPFAM" id="SSF88659">
    <property type="entry name" value="Sigma3 and sigma4 domains of RNA polymerase sigma factors"/>
    <property type="match status" value="1"/>
</dbReference>
<dbReference type="Pfam" id="PF08281">
    <property type="entry name" value="Sigma70_r4_2"/>
    <property type="match status" value="1"/>
</dbReference>
<evidence type="ECO:0000313" key="2">
    <source>
        <dbReference type="EMBL" id="RTE54286.1"/>
    </source>
</evidence>
<dbReference type="GO" id="GO:0016987">
    <property type="term" value="F:sigma factor activity"/>
    <property type="evidence" value="ECO:0007669"/>
    <property type="project" value="InterPro"/>
</dbReference>
<sequence length="74" mass="8691">MLNKIIKMKQVIDSLPPKCREIIIMNKLQGVKYKDIAEHRGISVKTVESQMRIAFNKIREAFKEDYALMFLMFG</sequence>
<dbReference type="CDD" id="cd06171">
    <property type="entry name" value="Sigma70_r4"/>
    <property type="match status" value="1"/>
</dbReference>
<reference evidence="2 3" key="1">
    <citation type="submission" date="2018-11" db="EMBL/GenBank/DDBJ databases">
        <title>Arenibacter aquaticus sp.nov., a marine bacterium isolated from surface seawater in the South China Sea.</title>
        <authorList>
            <person name="Guo J."/>
            <person name="Sun J."/>
        </authorList>
    </citation>
    <scope>NUCLEOTIDE SEQUENCE [LARGE SCALE GENOMIC DNA]</scope>
    <source>
        <strain evidence="2 3">GUO666</strain>
    </source>
</reference>
<dbReference type="EMBL" id="RQPJ01000002">
    <property type="protein sequence ID" value="RTE54286.1"/>
    <property type="molecule type" value="Genomic_DNA"/>
</dbReference>
<dbReference type="GO" id="GO:0006352">
    <property type="term" value="P:DNA-templated transcription initiation"/>
    <property type="evidence" value="ECO:0007669"/>
    <property type="project" value="InterPro"/>
</dbReference>
<dbReference type="Proteomes" id="UP000267585">
    <property type="component" value="Unassembled WGS sequence"/>
</dbReference>
<keyword evidence="3" id="KW-1185">Reference proteome</keyword>
<evidence type="ECO:0000313" key="3">
    <source>
        <dbReference type="Proteomes" id="UP000267585"/>
    </source>
</evidence>
<dbReference type="InterPro" id="IPR013324">
    <property type="entry name" value="RNA_pol_sigma_r3/r4-like"/>
</dbReference>
<dbReference type="OrthoDB" id="1100095at2"/>
<comment type="caution">
    <text evidence="2">The sequence shown here is derived from an EMBL/GenBank/DDBJ whole genome shotgun (WGS) entry which is preliminary data.</text>
</comment>
<dbReference type="Gene3D" id="1.10.10.10">
    <property type="entry name" value="Winged helix-like DNA-binding domain superfamily/Winged helix DNA-binding domain"/>
    <property type="match status" value="1"/>
</dbReference>
<dbReference type="InterPro" id="IPR036388">
    <property type="entry name" value="WH-like_DNA-bd_sf"/>
</dbReference>
<organism evidence="2 3">
    <name type="scientific">Arenibacter aquaticus</name>
    <dbReference type="NCBI Taxonomy" id="2489054"/>
    <lineage>
        <taxon>Bacteria</taxon>
        <taxon>Pseudomonadati</taxon>
        <taxon>Bacteroidota</taxon>
        <taxon>Flavobacteriia</taxon>
        <taxon>Flavobacteriales</taxon>
        <taxon>Flavobacteriaceae</taxon>
        <taxon>Arenibacter</taxon>
    </lineage>
</organism>
<protein>
    <recommendedName>
        <fullName evidence="1">RNA polymerase sigma factor 70 region 4 type 2 domain-containing protein</fullName>
    </recommendedName>
</protein>
<gene>
    <name evidence="2" type="ORF">EHW67_03715</name>
</gene>
<dbReference type="GO" id="GO:0003677">
    <property type="term" value="F:DNA binding"/>
    <property type="evidence" value="ECO:0007669"/>
    <property type="project" value="InterPro"/>
</dbReference>
<dbReference type="AlphaFoldDB" id="A0A430K5H8"/>
<accession>A0A430K5H8</accession>
<feature type="domain" description="RNA polymerase sigma factor 70 region 4 type 2" evidence="1">
    <location>
        <begin position="8"/>
        <end position="52"/>
    </location>
</feature>
<name>A0A430K5H8_9FLAO</name>
<evidence type="ECO:0000259" key="1">
    <source>
        <dbReference type="Pfam" id="PF08281"/>
    </source>
</evidence>